<evidence type="ECO:0000256" key="9">
    <source>
        <dbReference type="ARBA" id="ARBA00023136"/>
    </source>
</evidence>
<dbReference type="InterPro" id="IPR050053">
    <property type="entry name" value="ATPase_alpha/beta_chains"/>
</dbReference>
<evidence type="ECO:0000256" key="4">
    <source>
        <dbReference type="ARBA" id="ARBA00022448"/>
    </source>
</evidence>
<dbReference type="SUPFAM" id="SSF47917">
    <property type="entry name" value="C-terminal domain of alpha and beta subunits of F1 ATP synthase"/>
    <property type="match status" value="1"/>
</dbReference>
<dbReference type="GO" id="GO:1902600">
    <property type="term" value="P:proton transmembrane transport"/>
    <property type="evidence" value="ECO:0007669"/>
    <property type="project" value="UniProtKB-KW"/>
</dbReference>
<dbReference type="GO" id="GO:0006754">
    <property type="term" value="P:ATP biosynthetic process"/>
    <property type="evidence" value="ECO:0007669"/>
    <property type="project" value="UniProtKB-KW"/>
</dbReference>
<evidence type="ECO:0000256" key="10">
    <source>
        <dbReference type="ARBA" id="ARBA00023196"/>
    </source>
</evidence>
<dbReference type="AlphaFoldDB" id="A0ABD0UY31"/>
<comment type="subcellular location">
    <subcellularLocation>
        <location evidence="1">Membrane</location>
    </subcellularLocation>
</comment>
<accession>A0ABD0UY31</accession>
<dbReference type="GO" id="GO:0005524">
    <property type="term" value="F:ATP binding"/>
    <property type="evidence" value="ECO:0007669"/>
    <property type="project" value="UniProtKB-KW"/>
</dbReference>
<evidence type="ECO:0000256" key="11">
    <source>
        <dbReference type="ARBA" id="ARBA00023310"/>
    </source>
</evidence>
<sequence length="152" mass="17133">MGYQPILSREIGSLQEIIPSTKEGSITTIQIVYIPANDLTCPAPTITLAHLFATTIPWIQRQLCYNLGLLAMNIMKPHKGLSKLDNDIIVILGLDELSEEDLEVFTNSPEKYVGLTDTIRRFQFIFSRELNGNIDEAIAKAMNLNEERKLNK</sequence>
<evidence type="ECO:0000256" key="2">
    <source>
        <dbReference type="ARBA" id="ARBA00008936"/>
    </source>
</evidence>
<keyword evidence="8" id="KW-0406">Ion transport</keyword>
<keyword evidence="7" id="KW-0067">ATP-binding</keyword>
<evidence type="ECO:0000256" key="3">
    <source>
        <dbReference type="ARBA" id="ARBA00012473"/>
    </source>
</evidence>
<keyword evidence="9" id="KW-0472">Membrane</keyword>
<dbReference type="SUPFAM" id="SSF52540">
    <property type="entry name" value="P-loop containing nucleoside triphosphate hydrolases"/>
    <property type="match status" value="1"/>
</dbReference>
<dbReference type="InterPro" id="IPR027417">
    <property type="entry name" value="P-loop_NTPase"/>
</dbReference>
<evidence type="ECO:0000313" key="13">
    <source>
        <dbReference type="EMBL" id="KAL0915013.1"/>
    </source>
</evidence>
<keyword evidence="10" id="KW-0139">CF(1)</keyword>
<reference evidence="13 14" key="1">
    <citation type="journal article" date="2024" name="Plant Biotechnol. J.">
        <title>Dendrobium thyrsiflorum genome and its molecular insights into genes involved in important horticultural traits.</title>
        <authorList>
            <person name="Chen B."/>
            <person name="Wang J.Y."/>
            <person name="Zheng P.J."/>
            <person name="Li K.L."/>
            <person name="Liang Y.M."/>
            <person name="Chen X.F."/>
            <person name="Zhang C."/>
            <person name="Zhao X."/>
            <person name="He X."/>
            <person name="Zhang G.Q."/>
            <person name="Liu Z.J."/>
            <person name="Xu Q."/>
        </authorList>
    </citation>
    <scope>NUCLEOTIDE SEQUENCE [LARGE SCALE GENOMIC DNA]</scope>
    <source>
        <strain evidence="13">GZMU011</strain>
    </source>
</reference>
<dbReference type="EMBL" id="JANQDX010000012">
    <property type="protein sequence ID" value="KAL0915013.1"/>
    <property type="molecule type" value="Genomic_DNA"/>
</dbReference>
<comment type="catalytic activity">
    <reaction evidence="12">
        <text>ATP + H2O + 4 H(+)(in) = ADP + phosphate + 5 H(+)(out)</text>
        <dbReference type="Rhea" id="RHEA:57720"/>
        <dbReference type="ChEBI" id="CHEBI:15377"/>
        <dbReference type="ChEBI" id="CHEBI:15378"/>
        <dbReference type="ChEBI" id="CHEBI:30616"/>
        <dbReference type="ChEBI" id="CHEBI:43474"/>
        <dbReference type="ChEBI" id="CHEBI:456216"/>
        <dbReference type="EC" id="7.1.2.2"/>
    </reaction>
</comment>
<keyword evidence="11" id="KW-0066">ATP synthesis</keyword>
<comment type="similarity">
    <text evidence="2">Belongs to the ATPase alpha/beta chains family.</text>
</comment>
<evidence type="ECO:0000256" key="8">
    <source>
        <dbReference type="ARBA" id="ARBA00023065"/>
    </source>
</evidence>
<keyword evidence="14" id="KW-1185">Reference proteome</keyword>
<comment type="caution">
    <text evidence="13">The sequence shown here is derived from an EMBL/GenBank/DDBJ whole genome shotgun (WGS) entry which is preliminary data.</text>
</comment>
<dbReference type="Gene3D" id="3.40.50.12240">
    <property type="match status" value="1"/>
</dbReference>
<proteinExistence type="inferred from homology"/>
<organism evidence="13 14">
    <name type="scientific">Dendrobium thyrsiflorum</name>
    <name type="common">Pinecone-like raceme dendrobium</name>
    <name type="synonym">Orchid</name>
    <dbReference type="NCBI Taxonomy" id="117978"/>
    <lineage>
        <taxon>Eukaryota</taxon>
        <taxon>Viridiplantae</taxon>
        <taxon>Streptophyta</taxon>
        <taxon>Embryophyta</taxon>
        <taxon>Tracheophyta</taxon>
        <taxon>Spermatophyta</taxon>
        <taxon>Magnoliopsida</taxon>
        <taxon>Liliopsida</taxon>
        <taxon>Asparagales</taxon>
        <taxon>Orchidaceae</taxon>
        <taxon>Epidendroideae</taxon>
        <taxon>Malaxideae</taxon>
        <taxon>Dendrobiinae</taxon>
        <taxon>Dendrobium</taxon>
    </lineage>
</organism>
<evidence type="ECO:0000256" key="6">
    <source>
        <dbReference type="ARBA" id="ARBA00022781"/>
    </source>
</evidence>
<evidence type="ECO:0000256" key="5">
    <source>
        <dbReference type="ARBA" id="ARBA00022741"/>
    </source>
</evidence>
<gene>
    <name evidence="13" type="ORF">M5K25_015410</name>
</gene>
<evidence type="ECO:0000256" key="1">
    <source>
        <dbReference type="ARBA" id="ARBA00004370"/>
    </source>
</evidence>
<keyword evidence="6" id="KW-0375">Hydrogen ion transport</keyword>
<dbReference type="PANTHER" id="PTHR15184:SF71">
    <property type="entry name" value="ATP SYNTHASE SUBUNIT BETA, MITOCHONDRIAL"/>
    <property type="match status" value="1"/>
</dbReference>
<protein>
    <recommendedName>
        <fullName evidence="3">H(+)-transporting two-sector ATPase</fullName>
        <ecNumber evidence="3">7.1.2.2</ecNumber>
    </recommendedName>
</protein>
<dbReference type="EC" id="7.1.2.2" evidence="3"/>
<evidence type="ECO:0000256" key="12">
    <source>
        <dbReference type="ARBA" id="ARBA00048383"/>
    </source>
</evidence>
<name>A0ABD0UY31_DENTH</name>
<dbReference type="GO" id="GO:0045259">
    <property type="term" value="C:proton-transporting ATP synthase complex"/>
    <property type="evidence" value="ECO:0007669"/>
    <property type="project" value="UniProtKB-KW"/>
</dbReference>
<evidence type="ECO:0000313" key="14">
    <source>
        <dbReference type="Proteomes" id="UP001552299"/>
    </source>
</evidence>
<keyword evidence="5" id="KW-0547">Nucleotide-binding</keyword>
<dbReference type="PANTHER" id="PTHR15184">
    <property type="entry name" value="ATP SYNTHASE"/>
    <property type="match status" value="1"/>
</dbReference>
<evidence type="ECO:0000256" key="7">
    <source>
        <dbReference type="ARBA" id="ARBA00022840"/>
    </source>
</evidence>
<keyword evidence="4" id="KW-0813">Transport</keyword>
<dbReference type="Proteomes" id="UP001552299">
    <property type="component" value="Unassembled WGS sequence"/>
</dbReference>